<dbReference type="AlphaFoldDB" id="A0A8H2ZIZ1"/>
<feature type="transmembrane region" description="Helical" evidence="7">
    <location>
        <begin position="147"/>
        <end position="165"/>
    </location>
</feature>
<feature type="transmembrane region" description="Helical" evidence="7">
    <location>
        <begin position="254"/>
        <end position="276"/>
    </location>
</feature>
<evidence type="ECO:0000256" key="6">
    <source>
        <dbReference type="SAM" id="MobiDB-lite"/>
    </source>
</evidence>
<accession>A0A8H2ZIZ1</accession>
<dbReference type="PANTHER" id="PTHR23504">
    <property type="entry name" value="MAJOR FACILITATOR SUPERFAMILY DOMAIN-CONTAINING PROTEIN 10"/>
    <property type="match status" value="1"/>
</dbReference>
<dbReference type="GO" id="GO:0022857">
    <property type="term" value="F:transmembrane transporter activity"/>
    <property type="evidence" value="ECO:0007669"/>
    <property type="project" value="InterPro"/>
</dbReference>
<dbReference type="PROSITE" id="PS50850">
    <property type="entry name" value="MFS"/>
    <property type="match status" value="1"/>
</dbReference>
<keyword evidence="2" id="KW-0813">Transport</keyword>
<dbReference type="InterPro" id="IPR020846">
    <property type="entry name" value="MFS_dom"/>
</dbReference>
<feature type="transmembrane region" description="Helical" evidence="7">
    <location>
        <begin position="431"/>
        <end position="451"/>
    </location>
</feature>
<name>A0A8H2ZIZ1_9HELO</name>
<dbReference type="GO" id="GO:0016020">
    <property type="term" value="C:membrane"/>
    <property type="evidence" value="ECO:0007669"/>
    <property type="project" value="UniProtKB-SubCell"/>
</dbReference>
<evidence type="ECO:0000313" key="9">
    <source>
        <dbReference type="EMBL" id="CAD6439335.1"/>
    </source>
</evidence>
<evidence type="ECO:0000256" key="7">
    <source>
        <dbReference type="SAM" id="Phobius"/>
    </source>
</evidence>
<comment type="subcellular location">
    <subcellularLocation>
        <location evidence="1">Membrane</location>
        <topology evidence="1">Multi-pass membrane protein</topology>
    </subcellularLocation>
</comment>
<proteinExistence type="predicted"/>
<evidence type="ECO:0000313" key="10">
    <source>
        <dbReference type="Proteomes" id="UP000624404"/>
    </source>
</evidence>
<evidence type="ECO:0000259" key="8">
    <source>
        <dbReference type="PROSITE" id="PS50850"/>
    </source>
</evidence>
<keyword evidence="5 7" id="KW-0472">Membrane</keyword>
<reference evidence="9" key="1">
    <citation type="submission" date="2020-10" db="EMBL/GenBank/DDBJ databases">
        <authorList>
            <person name="Kusch S."/>
        </authorList>
    </citation>
    <scope>NUCLEOTIDE SEQUENCE</scope>
    <source>
        <strain evidence="9">SwB9</strain>
    </source>
</reference>
<organism evidence="9 10">
    <name type="scientific">Sclerotinia trifoliorum</name>
    <dbReference type="NCBI Taxonomy" id="28548"/>
    <lineage>
        <taxon>Eukaryota</taxon>
        <taxon>Fungi</taxon>
        <taxon>Dikarya</taxon>
        <taxon>Ascomycota</taxon>
        <taxon>Pezizomycotina</taxon>
        <taxon>Leotiomycetes</taxon>
        <taxon>Helotiales</taxon>
        <taxon>Sclerotiniaceae</taxon>
        <taxon>Sclerotinia</taxon>
    </lineage>
</organism>
<feature type="transmembrane region" description="Helical" evidence="7">
    <location>
        <begin position="205"/>
        <end position="228"/>
    </location>
</feature>
<comment type="caution">
    <text evidence="9">The sequence shown here is derived from an EMBL/GenBank/DDBJ whole genome shotgun (WGS) entry which is preliminary data.</text>
</comment>
<feature type="transmembrane region" description="Helical" evidence="7">
    <location>
        <begin position="76"/>
        <end position="99"/>
    </location>
</feature>
<keyword evidence="10" id="KW-1185">Reference proteome</keyword>
<feature type="region of interest" description="Disordered" evidence="6">
    <location>
        <begin position="1"/>
        <end position="64"/>
    </location>
</feature>
<evidence type="ECO:0000256" key="3">
    <source>
        <dbReference type="ARBA" id="ARBA00022692"/>
    </source>
</evidence>
<dbReference type="InterPro" id="IPR011701">
    <property type="entry name" value="MFS"/>
</dbReference>
<feature type="transmembrane region" description="Helical" evidence="7">
    <location>
        <begin position="348"/>
        <end position="374"/>
    </location>
</feature>
<feature type="transmembrane region" description="Helical" evidence="7">
    <location>
        <begin position="394"/>
        <end position="419"/>
    </location>
</feature>
<evidence type="ECO:0000256" key="2">
    <source>
        <dbReference type="ARBA" id="ARBA00022448"/>
    </source>
</evidence>
<feature type="transmembrane region" description="Helical" evidence="7">
    <location>
        <begin position="171"/>
        <end position="193"/>
    </location>
</feature>
<sequence>MTMSEKTNFPMPSWSPSLAENRGVGGFHRRHTSLVPRSPRDTFESRCSTPSKPGSETSGPKPQAVTWMSLPQKDQLAILFFSRLVDFLQVASLQAYMFYQLKSFDSGLSNAAISSQAGILQGCFTGAQVCTAVLWGKAADTWGRKMVLMIGLVGTAISCVGYGFSTTFWQAALFRAFGGAINGTVGIIRTMVAEFTIEKKYQSRAFLILPMSFNVAGILGPVMGGLLADPAMTLPGLFGDQAAFGFEWLHSYPYALPGILNAVFLVTTGAIVFLGLEETLPSARGQFDYGISLMNRIKRSIGFGTTVAPVDYFHLEGSTDSLDNFDPKSIARPAANKLPFNRIWTKNVIFTLITGAFFDFHLGAFTNIWSLFLSTPRPNSADSQSLPFVFTGGLGMPAATVGFATSILGVLGMALQVLLYPSVHARLGTLLCFRFFLILFPVAYFFAPYLAVLPSSTSAPAPAAGPAIWIGIFFVLLLAVAARTFTLPATIILLNNCSPHPSVLGTIHGIGQSVSAGFRTVGPVVGGIWYGQGLERGVVGWAWWETAVVAVAGCVTAMWVYEGSGHEVFLQGEEEDMEEVAMRELMGENQRERGEGVAAERQGLMGQMGGSSGSTRLDLRHLDDEVERGNMVGSSKGVGSEVRKGLTKS</sequence>
<dbReference type="Proteomes" id="UP000624404">
    <property type="component" value="Unassembled WGS sequence"/>
</dbReference>
<feature type="transmembrane region" description="Helical" evidence="7">
    <location>
        <begin position="463"/>
        <end position="482"/>
    </location>
</feature>
<keyword evidence="4 7" id="KW-1133">Transmembrane helix</keyword>
<dbReference type="EMBL" id="CAJHIA010000002">
    <property type="protein sequence ID" value="CAD6439335.1"/>
    <property type="molecule type" value="Genomic_DNA"/>
</dbReference>
<feature type="domain" description="Major facilitator superfamily (MFS) profile" evidence="8">
    <location>
        <begin position="75"/>
        <end position="565"/>
    </location>
</feature>
<dbReference type="InterPro" id="IPR036259">
    <property type="entry name" value="MFS_trans_sf"/>
</dbReference>
<protein>
    <submittedName>
        <fullName evidence="9">7c8697c5-88f8-4c6a-8e89-17c8303ec963</fullName>
    </submittedName>
</protein>
<dbReference type="PANTHER" id="PTHR23504:SF16">
    <property type="entry name" value="TRANSPORTER, PUTATIVE (AFU_ORTHOLOGUE AFUA_1G13970)-RELATED"/>
    <property type="match status" value="1"/>
</dbReference>
<dbReference type="PRINTS" id="PR01035">
    <property type="entry name" value="TCRTETA"/>
</dbReference>
<feature type="compositionally biased region" description="Polar residues" evidence="6">
    <location>
        <begin position="45"/>
        <end position="60"/>
    </location>
</feature>
<dbReference type="SUPFAM" id="SSF103473">
    <property type="entry name" value="MFS general substrate transporter"/>
    <property type="match status" value="1"/>
</dbReference>
<evidence type="ECO:0000256" key="5">
    <source>
        <dbReference type="ARBA" id="ARBA00023136"/>
    </source>
</evidence>
<evidence type="ECO:0000256" key="1">
    <source>
        <dbReference type="ARBA" id="ARBA00004141"/>
    </source>
</evidence>
<dbReference type="Gene3D" id="1.20.1250.20">
    <property type="entry name" value="MFS general substrate transporter like domains"/>
    <property type="match status" value="1"/>
</dbReference>
<feature type="region of interest" description="Disordered" evidence="6">
    <location>
        <begin position="589"/>
        <end position="649"/>
    </location>
</feature>
<dbReference type="InterPro" id="IPR001958">
    <property type="entry name" value="Tet-R_TetA/multi-R_MdtG-like"/>
</dbReference>
<dbReference type="OrthoDB" id="10262656at2759"/>
<dbReference type="Pfam" id="PF07690">
    <property type="entry name" value="MFS_1"/>
    <property type="match status" value="1"/>
</dbReference>
<evidence type="ECO:0000256" key="4">
    <source>
        <dbReference type="ARBA" id="ARBA00022989"/>
    </source>
</evidence>
<gene>
    <name evidence="9" type="ORF">SCLTRI_LOCUS163</name>
</gene>
<feature type="transmembrane region" description="Helical" evidence="7">
    <location>
        <begin position="111"/>
        <end position="135"/>
    </location>
</feature>
<keyword evidence="3 7" id="KW-0812">Transmembrane</keyword>